<dbReference type="PANTHER" id="PTHR34139:SF1">
    <property type="entry name" value="RNASE MJ1380-RELATED"/>
    <property type="match status" value="1"/>
</dbReference>
<dbReference type="EMBL" id="NPEX01000151">
    <property type="protein sequence ID" value="RAI42474.1"/>
    <property type="molecule type" value="Genomic_DNA"/>
</dbReference>
<keyword evidence="7" id="KW-1185">Reference proteome</keyword>
<dbReference type="Pfam" id="PF01934">
    <property type="entry name" value="HepT-like"/>
    <property type="match status" value="1"/>
</dbReference>
<comment type="caution">
    <text evidence="6">The sequence shown here is derived from an EMBL/GenBank/DDBJ whole genome shotgun (WGS) entry which is preliminary data.</text>
</comment>
<keyword evidence="3" id="KW-0540">Nuclease</keyword>
<name>A0A327KWS7_9BRAD</name>
<dbReference type="InterPro" id="IPR051813">
    <property type="entry name" value="HepT_RNase_toxin"/>
</dbReference>
<dbReference type="InterPro" id="IPR008201">
    <property type="entry name" value="HepT-like"/>
</dbReference>
<evidence type="ECO:0000256" key="4">
    <source>
        <dbReference type="ARBA" id="ARBA00022741"/>
    </source>
</evidence>
<evidence type="ECO:0000256" key="3">
    <source>
        <dbReference type="ARBA" id="ARBA00022722"/>
    </source>
</evidence>
<reference evidence="6 7" key="1">
    <citation type="submission" date="2017-07" db="EMBL/GenBank/DDBJ databases">
        <title>Draft Genome Sequences of Select Purple Nonsulfur Bacteria.</title>
        <authorList>
            <person name="Lasarre B."/>
            <person name="Mckinlay J.B."/>
        </authorList>
    </citation>
    <scope>NUCLEOTIDE SEQUENCE [LARGE SCALE GENOMIC DNA]</scope>
    <source>
        <strain evidence="6 7">DSM 5909</strain>
    </source>
</reference>
<keyword evidence="2" id="KW-1277">Toxin-antitoxin system</keyword>
<dbReference type="GO" id="GO:0110001">
    <property type="term" value="C:toxin-antitoxin complex"/>
    <property type="evidence" value="ECO:0007669"/>
    <property type="project" value="InterPro"/>
</dbReference>
<dbReference type="GO" id="GO:0016787">
    <property type="term" value="F:hydrolase activity"/>
    <property type="evidence" value="ECO:0007669"/>
    <property type="project" value="UniProtKB-KW"/>
</dbReference>
<keyword evidence="5" id="KW-0378">Hydrolase</keyword>
<evidence type="ECO:0000256" key="5">
    <source>
        <dbReference type="ARBA" id="ARBA00022801"/>
    </source>
</evidence>
<evidence type="ECO:0000256" key="2">
    <source>
        <dbReference type="ARBA" id="ARBA00022649"/>
    </source>
</evidence>
<sequence>MKAMKDVLIPLHDILSEIEFLHSIRDRSTFEQFKASSSDLRAAAYSVMVISEAVRRIPEDWLAEYPATPWHAIRSIGNKLRHEYQRVSEAILWGIIADSAVELEVTLRDMLGKRART</sequence>
<dbReference type="PANTHER" id="PTHR34139">
    <property type="entry name" value="UPF0331 PROTEIN MJ0127"/>
    <property type="match status" value="1"/>
</dbReference>
<keyword evidence="4" id="KW-0547">Nucleotide-binding</keyword>
<evidence type="ECO:0000256" key="1">
    <source>
        <dbReference type="ARBA" id="ARBA00022553"/>
    </source>
</evidence>
<evidence type="ECO:0000313" key="7">
    <source>
        <dbReference type="Proteomes" id="UP000249130"/>
    </source>
</evidence>
<proteinExistence type="predicted"/>
<evidence type="ECO:0008006" key="8">
    <source>
        <dbReference type="Google" id="ProtNLM"/>
    </source>
</evidence>
<dbReference type="GO" id="GO:0004540">
    <property type="term" value="F:RNA nuclease activity"/>
    <property type="evidence" value="ECO:0007669"/>
    <property type="project" value="InterPro"/>
</dbReference>
<evidence type="ECO:0000313" key="6">
    <source>
        <dbReference type="EMBL" id="RAI42474.1"/>
    </source>
</evidence>
<gene>
    <name evidence="6" type="ORF">CH341_19340</name>
</gene>
<keyword evidence="1" id="KW-0597">Phosphoprotein</keyword>
<organism evidence="6 7">
    <name type="scientific">Rhodoplanes roseus</name>
    <dbReference type="NCBI Taxonomy" id="29409"/>
    <lineage>
        <taxon>Bacteria</taxon>
        <taxon>Pseudomonadati</taxon>
        <taxon>Pseudomonadota</taxon>
        <taxon>Alphaproteobacteria</taxon>
        <taxon>Hyphomicrobiales</taxon>
        <taxon>Nitrobacteraceae</taxon>
        <taxon>Rhodoplanes</taxon>
    </lineage>
</organism>
<dbReference type="GO" id="GO:0000166">
    <property type="term" value="F:nucleotide binding"/>
    <property type="evidence" value="ECO:0007669"/>
    <property type="project" value="UniProtKB-KW"/>
</dbReference>
<dbReference type="Proteomes" id="UP000249130">
    <property type="component" value="Unassembled WGS sequence"/>
</dbReference>
<protein>
    <recommendedName>
        <fullName evidence="8">DUF86 domain-containing protein</fullName>
    </recommendedName>
</protein>
<dbReference type="AlphaFoldDB" id="A0A327KWS7"/>
<accession>A0A327KWS7</accession>